<dbReference type="Pfam" id="PF25800">
    <property type="entry name" value="FimV_N"/>
    <property type="match status" value="1"/>
</dbReference>
<feature type="region of interest" description="Disordered" evidence="2">
    <location>
        <begin position="757"/>
        <end position="812"/>
    </location>
</feature>
<dbReference type="AlphaFoldDB" id="A0A2P4EWS8"/>
<organism evidence="6 7">
    <name type="scientific">Halopseudomonas oceani</name>
    <dbReference type="NCBI Taxonomy" id="1708783"/>
    <lineage>
        <taxon>Bacteria</taxon>
        <taxon>Pseudomonadati</taxon>
        <taxon>Pseudomonadota</taxon>
        <taxon>Gammaproteobacteria</taxon>
        <taxon>Pseudomonadales</taxon>
        <taxon>Pseudomonadaceae</taxon>
        <taxon>Halopseudomonas</taxon>
    </lineage>
</organism>
<feature type="compositionally biased region" description="Low complexity" evidence="2">
    <location>
        <begin position="463"/>
        <end position="478"/>
    </location>
</feature>
<feature type="chain" id="PRO_5015176080" evidence="4">
    <location>
        <begin position="24"/>
        <end position="982"/>
    </location>
</feature>
<dbReference type="InterPro" id="IPR020011">
    <property type="entry name" value="FimV_C"/>
</dbReference>
<feature type="region of interest" description="Disordered" evidence="2">
    <location>
        <begin position="409"/>
        <end position="498"/>
    </location>
</feature>
<sequence>MVRKLVIAVAAASAVMSSGMVHALGVGDIHLNSALNQPLDAEIDLTQVRDLSGDEIRTMLASPDDFGRAGIDRTFFLTDLKFQPVVKPNGRSVIRVTSNRPVNEPFLNFLMEVRWPSGRVLREFTILLDPPMYQPAPVVSSSSVSAPVSSSIAPQVAPARPSPEGLASAAAVSAPASAAPSSSSSTRPAAAARDGQLTTTRSDTLWELALRNRPQGASVHQTMLAIQDLNPSAFVNGNINQLKAGQTLTLPSAEQATGRTNAEAIAEVAAQNSAWRDRRRAPTAAQAQAPQLDARERQSAGAAPEAVDGQDSLRLVSGTEGAAAEAAGDQSAEEGGQQLRDALDRTKEQLDAAEREKAEMTDRLGDVQGQLEKLQRLLELKDAQLAALQQQVAEAGGDAAVTADAGEPEVVAEAEQEVATEGDAATEADVATEAEPVDETVAVEPAAEEMDAAEEPASEESTEPAVEPAPVEAAAEAEPTPEPAPVAPVEPAPAAEPASDPMSVIKGLMQNQMLMIGGGVVAVLLLLLVLMSISRRNARREEAMADNFIADAAGQDADLNEDSDDFNVALADAEGLDAGDELDLAADPLVEADALLAYGKPQEARDVLVAAVAADPQREELRLKLMEVEGLLDHSEGYLEQRAVVVAADPQSARVAELDARFPLMAAAAAGAAAAAAQWDEGGLSEPDSLTAGADGEASEADDDMDFDFSEFDLGGDSAAPAADIPFEAVAEEPAAEAEADGFDLDFDLEDSTLEAAAENGEPASPPAFEPELPSDEVKSIELDDFELDVDGLELPDEEGQSAQDSAAPSLEPDFDLAMTDELQADDLMADFAALSDEAPEAGDAELGEVSLELSDEASALSDESATEFDLPEDLVLPEDVELPAEAELPLEDFELPELDEGTLTGDDASPNPPAVDALDDEDDEFDFLSGTDECATKLDLARAYIDMGDQEGARDILNEVIEEGNDQQKQEAQSMMERLAD</sequence>
<proteinExistence type="predicted"/>
<dbReference type="OrthoDB" id="5298707at2"/>
<feature type="domain" description="FimV N-terminal" evidence="5">
    <location>
        <begin position="24"/>
        <end position="131"/>
    </location>
</feature>
<evidence type="ECO:0000256" key="2">
    <source>
        <dbReference type="SAM" id="MobiDB-lite"/>
    </source>
</evidence>
<dbReference type="Proteomes" id="UP000243451">
    <property type="component" value="Unassembled WGS sequence"/>
</dbReference>
<keyword evidence="3" id="KW-0812">Transmembrane</keyword>
<keyword evidence="3" id="KW-1133">Transmembrane helix</keyword>
<feature type="compositionally biased region" description="Acidic residues" evidence="2">
    <location>
        <begin position="783"/>
        <end position="800"/>
    </location>
</feature>
<feature type="transmembrane region" description="Helical" evidence="3">
    <location>
        <begin position="513"/>
        <end position="533"/>
    </location>
</feature>
<comment type="caution">
    <text evidence="6">The sequence shown here is derived from an EMBL/GenBank/DDBJ whole genome shotgun (WGS) entry which is preliminary data.</text>
</comment>
<feature type="region of interest" description="Disordered" evidence="2">
    <location>
        <begin position="962"/>
        <end position="982"/>
    </location>
</feature>
<dbReference type="Gene3D" id="1.20.58.2200">
    <property type="match status" value="1"/>
</dbReference>
<accession>A0A2P4EWS8</accession>
<feature type="region of interest" description="Disordered" evidence="2">
    <location>
        <begin position="272"/>
        <end position="312"/>
    </location>
</feature>
<feature type="compositionally biased region" description="Acidic residues" evidence="2">
    <location>
        <begin position="409"/>
        <end position="438"/>
    </location>
</feature>
<evidence type="ECO:0000256" key="1">
    <source>
        <dbReference type="SAM" id="Coils"/>
    </source>
</evidence>
<dbReference type="InterPro" id="IPR038440">
    <property type="entry name" value="FimV_C_sf"/>
</dbReference>
<reference evidence="6 7" key="1">
    <citation type="submission" date="2018-01" db="EMBL/GenBank/DDBJ databases">
        <title>Draft genome of the type strain Pseudomonas oceani DSM 100277 isolated from the deep water in Okinawa trough, northwestern Pacific Ocean.</title>
        <authorList>
            <person name="Gomila M."/>
            <person name="Mulet M."/>
            <person name="Garcia-Valdes E."/>
            <person name="Lalucat J."/>
        </authorList>
    </citation>
    <scope>NUCLEOTIDE SEQUENCE [LARGE SCALE GENOMIC DNA]</scope>
    <source>
        <strain evidence="6 7">DSM 100277</strain>
    </source>
</reference>
<evidence type="ECO:0000313" key="7">
    <source>
        <dbReference type="Proteomes" id="UP000243451"/>
    </source>
</evidence>
<evidence type="ECO:0000256" key="3">
    <source>
        <dbReference type="SAM" id="Phobius"/>
    </source>
</evidence>
<feature type="region of interest" description="Disordered" evidence="2">
    <location>
        <begin position="177"/>
        <end position="198"/>
    </location>
</feature>
<dbReference type="InterPro" id="IPR020012">
    <property type="entry name" value="LysM_FimV"/>
</dbReference>
<protein>
    <submittedName>
        <fullName evidence="6">Peptigoglycan-binding protein LysM</fullName>
    </submittedName>
</protein>
<feature type="compositionally biased region" description="Low complexity" evidence="2">
    <location>
        <begin position="282"/>
        <end position="292"/>
    </location>
</feature>
<dbReference type="NCBIfam" id="TIGR03505">
    <property type="entry name" value="FimV_core"/>
    <property type="match status" value="1"/>
</dbReference>
<keyword evidence="7" id="KW-1185">Reference proteome</keyword>
<dbReference type="RefSeq" id="WP_104737514.1">
    <property type="nucleotide sequence ID" value="NZ_BMHR01000003.1"/>
</dbReference>
<feature type="compositionally biased region" description="Acidic residues" evidence="2">
    <location>
        <begin position="697"/>
        <end position="711"/>
    </location>
</feature>
<feature type="coiled-coil region" evidence="1">
    <location>
        <begin position="336"/>
        <end position="391"/>
    </location>
</feature>
<keyword evidence="1" id="KW-0175">Coiled coil</keyword>
<dbReference type="InterPro" id="IPR057840">
    <property type="entry name" value="FimV_N"/>
</dbReference>
<evidence type="ECO:0000256" key="4">
    <source>
        <dbReference type="SAM" id="SignalP"/>
    </source>
</evidence>
<evidence type="ECO:0000259" key="5">
    <source>
        <dbReference type="Pfam" id="PF25800"/>
    </source>
</evidence>
<feature type="signal peptide" evidence="4">
    <location>
        <begin position="1"/>
        <end position="23"/>
    </location>
</feature>
<dbReference type="EMBL" id="PPSK01000004">
    <property type="protein sequence ID" value="POB04467.1"/>
    <property type="molecule type" value="Genomic_DNA"/>
</dbReference>
<evidence type="ECO:0000313" key="6">
    <source>
        <dbReference type="EMBL" id="POB04467.1"/>
    </source>
</evidence>
<keyword evidence="3" id="KW-0472">Membrane</keyword>
<keyword evidence="4" id="KW-0732">Signal</keyword>
<feature type="compositionally biased region" description="Acidic residues" evidence="2">
    <location>
        <begin position="446"/>
        <end position="462"/>
    </location>
</feature>
<gene>
    <name evidence="6" type="ORF">C1949_05690</name>
</gene>
<dbReference type="NCBIfam" id="TIGR03504">
    <property type="entry name" value="FimV_Cterm"/>
    <property type="match status" value="1"/>
</dbReference>
<feature type="region of interest" description="Disordered" evidence="2">
    <location>
        <begin position="679"/>
        <end position="720"/>
    </location>
</feature>
<feature type="compositionally biased region" description="Pro residues" evidence="2">
    <location>
        <begin position="480"/>
        <end position="491"/>
    </location>
</feature>
<feature type="compositionally biased region" description="Low complexity" evidence="2">
    <location>
        <begin position="177"/>
        <end position="192"/>
    </location>
</feature>
<name>A0A2P4EWS8_9GAMM</name>